<name>A0A9W6XFW9_9STRA</name>
<evidence type="ECO:0000313" key="2">
    <source>
        <dbReference type="EMBL" id="GMF37793.1"/>
    </source>
</evidence>
<dbReference type="EMBL" id="BSXW01001579">
    <property type="protein sequence ID" value="GMF37793.1"/>
    <property type="molecule type" value="Genomic_DNA"/>
</dbReference>
<sequence>MARFPITAATAATDDSRRLDRRTEAFVPTITRFYKQRPARVRLTNLTDKLVSCPVHLPVVVWVPAGSLPRDVGYVRLDSAKYREWQVLAYEAVRDKTLFRWEGELYDQWLARQFSAVEKPAYTTPTGILQRPPNDSEDEMSSADDWSNDNDGSVVAMGDANLEETHNDNYQFETTSAKTSGEHTNRAEPEDINSDNSQTTGVECKDSTMSPLQVLENTLFQ</sequence>
<feature type="compositionally biased region" description="Polar residues" evidence="1">
    <location>
        <begin position="194"/>
        <end position="209"/>
    </location>
</feature>
<feature type="compositionally biased region" description="Acidic residues" evidence="1">
    <location>
        <begin position="135"/>
        <end position="148"/>
    </location>
</feature>
<feature type="region of interest" description="Disordered" evidence="1">
    <location>
        <begin position="174"/>
        <end position="209"/>
    </location>
</feature>
<dbReference type="Proteomes" id="UP001165083">
    <property type="component" value="Unassembled WGS sequence"/>
</dbReference>
<gene>
    <name evidence="2" type="ORF">Plil01_001587400</name>
</gene>
<dbReference type="AlphaFoldDB" id="A0A9W6XFW9"/>
<keyword evidence="3" id="KW-1185">Reference proteome</keyword>
<organism evidence="2 3">
    <name type="scientific">Phytophthora lilii</name>
    <dbReference type="NCBI Taxonomy" id="2077276"/>
    <lineage>
        <taxon>Eukaryota</taxon>
        <taxon>Sar</taxon>
        <taxon>Stramenopiles</taxon>
        <taxon>Oomycota</taxon>
        <taxon>Peronosporomycetes</taxon>
        <taxon>Peronosporales</taxon>
        <taxon>Peronosporaceae</taxon>
        <taxon>Phytophthora</taxon>
    </lineage>
</organism>
<dbReference type="OrthoDB" id="128850at2759"/>
<feature type="region of interest" description="Disordered" evidence="1">
    <location>
        <begin position="123"/>
        <end position="155"/>
    </location>
</feature>
<reference evidence="2" key="1">
    <citation type="submission" date="2023-04" db="EMBL/GenBank/DDBJ databases">
        <title>Phytophthora lilii NBRC 32176.</title>
        <authorList>
            <person name="Ichikawa N."/>
            <person name="Sato H."/>
            <person name="Tonouchi N."/>
        </authorList>
    </citation>
    <scope>NUCLEOTIDE SEQUENCE</scope>
    <source>
        <strain evidence="2">NBRC 32176</strain>
    </source>
</reference>
<accession>A0A9W6XFW9</accession>
<proteinExistence type="predicted"/>
<protein>
    <submittedName>
        <fullName evidence="2">Unnamed protein product</fullName>
    </submittedName>
</protein>
<evidence type="ECO:0000256" key="1">
    <source>
        <dbReference type="SAM" id="MobiDB-lite"/>
    </source>
</evidence>
<evidence type="ECO:0000313" key="3">
    <source>
        <dbReference type="Proteomes" id="UP001165083"/>
    </source>
</evidence>
<feature type="compositionally biased region" description="Basic and acidic residues" evidence="1">
    <location>
        <begin position="180"/>
        <end position="189"/>
    </location>
</feature>
<comment type="caution">
    <text evidence="2">The sequence shown here is derived from an EMBL/GenBank/DDBJ whole genome shotgun (WGS) entry which is preliminary data.</text>
</comment>